<dbReference type="HOGENOM" id="CLU_082066_0_0_11"/>
<evidence type="ECO:0000313" key="2">
    <source>
        <dbReference type="EMBL" id="EJZ82634.1"/>
    </source>
</evidence>
<dbReference type="EMBL" id="CAJZ01000015">
    <property type="protein sequence ID" value="CCI82864.1"/>
    <property type="molecule type" value="Genomic_DNA"/>
</dbReference>
<reference evidence="2 3" key="2">
    <citation type="submission" date="2012-08" db="EMBL/GenBank/DDBJ databases">
        <title>The Genome Sequence of Turicella otitidis ATCC 51513.</title>
        <authorList>
            <consortium name="The Broad Institute Genome Sequencing Platform"/>
            <person name="Earl A."/>
            <person name="Ward D."/>
            <person name="Feldgarden M."/>
            <person name="Gevers D."/>
            <person name="Huys G."/>
            <person name="Walker B."/>
            <person name="Young S.K."/>
            <person name="Zeng Q."/>
            <person name="Gargeya S."/>
            <person name="Fitzgerald M."/>
            <person name="Haas B."/>
            <person name="Abouelleil A."/>
            <person name="Alvarado L."/>
            <person name="Arachchi H.M."/>
            <person name="Berlin A.M."/>
            <person name="Chapman S.B."/>
            <person name="Goldberg J."/>
            <person name="Griggs A."/>
            <person name="Gujja S."/>
            <person name="Hansen M."/>
            <person name="Howarth C."/>
            <person name="Imamovic A."/>
            <person name="Larimer J."/>
            <person name="McCowen C."/>
            <person name="Montmayeur A."/>
            <person name="Murphy C."/>
            <person name="Neiman D."/>
            <person name="Pearson M."/>
            <person name="Priest M."/>
            <person name="Roberts A."/>
            <person name="Saif S."/>
            <person name="Shea T."/>
            <person name="Sisk P."/>
            <person name="Sykes S."/>
            <person name="Wortman J."/>
            <person name="Nusbaum C."/>
            <person name="Birren B."/>
        </authorList>
    </citation>
    <scope>NUCLEOTIDE SEQUENCE [LARGE SCALE GENOMIC DNA]</scope>
    <source>
        <strain evidence="2 3">ATCC 51513</strain>
    </source>
</reference>
<dbReference type="OrthoDB" id="4426143at2"/>
<dbReference type="Proteomes" id="UP000011016">
    <property type="component" value="Unassembled WGS sequence"/>
</dbReference>
<accession>I7LB69</accession>
<reference evidence="1 4" key="1">
    <citation type="journal article" date="2012" name="J. Bacteriol.">
        <title>Draft Genome Sequence of Turicella otitidis ATCC 51513, Isolated from Middle Ear Fluid from a Child with Otitis Media.</title>
        <authorList>
            <person name="Brinkrolf K."/>
            <person name="Schneider J."/>
            <person name="Knecht M."/>
            <person name="Ruckert C."/>
            <person name="Tauch A."/>
        </authorList>
    </citation>
    <scope>NUCLEOTIDE SEQUENCE [LARGE SCALE GENOMIC DNA]</scope>
    <source>
        <strain evidence="1 4">ATCC 51513</strain>
    </source>
</reference>
<keyword evidence="3" id="KW-1185">Reference proteome</keyword>
<sequence length="227" mass="24412">MHRAAASLRHWELTQELFDIGDEVAGYVENLAEATRDFDGELAAECLTEFDEIVDEARSDARAVVGELAGLRQALTTGVGAGELDAAPDGPRPAAPARLDAEDLLERHPVADSPIVVAELSRALEERTASTVSYLGEVVDYVLAATERGARDLGSLSLPHLYRDVKERVHAAAEGWRATVIAEHPAFASSMRGNHPPAFLEERARVEAVAARVNARRKAQRNSGAAS</sequence>
<evidence type="ECO:0000313" key="3">
    <source>
        <dbReference type="Proteomes" id="UP000006078"/>
    </source>
</evidence>
<dbReference type="AlphaFoldDB" id="I7LB69"/>
<comment type="caution">
    <text evidence="1">The sequence shown here is derived from an EMBL/GenBank/DDBJ whole genome shotgun (WGS) entry which is preliminary data.</text>
</comment>
<name>I7LB69_9CORY</name>
<proteinExistence type="predicted"/>
<dbReference type="Proteomes" id="UP000006078">
    <property type="component" value="Unassembled WGS sequence"/>
</dbReference>
<gene>
    <name evidence="1" type="ORF">BN46_0111</name>
    <name evidence="2" type="ORF">HMPREF9719_00452</name>
</gene>
<dbReference type="STRING" id="29321.AAV33_04970"/>
<organism evidence="1 4">
    <name type="scientific">Corynebacterium otitidis ATCC 51513</name>
    <dbReference type="NCBI Taxonomy" id="883169"/>
    <lineage>
        <taxon>Bacteria</taxon>
        <taxon>Bacillati</taxon>
        <taxon>Actinomycetota</taxon>
        <taxon>Actinomycetes</taxon>
        <taxon>Mycobacteriales</taxon>
        <taxon>Corynebacteriaceae</taxon>
        <taxon>Corynebacterium</taxon>
    </lineage>
</organism>
<protein>
    <submittedName>
        <fullName evidence="1">Uncharacterized protein</fullName>
    </submittedName>
</protein>
<dbReference type="eggNOG" id="ENOG5031IK7">
    <property type="taxonomic scope" value="Bacteria"/>
</dbReference>
<evidence type="ECO:0000313" key="4">
    <source>
        <dbReference type="Proteomes" id="UP000011016"/>
    </source>
</evidence>
<evidence type="ECO:0000313" key="1">
    <source>
        <dbReference type="EMBL" id="CCI82864.1"/>
    </source>
</evidence>
<dbReference type="EMBL" id="AHAE01000024">
    <property type="protein sequence ID" value="EJZ82634.1"/>
    <property type="molecule type" value="Genomic_DNA"/>
</dbReference>
<dbReference type="RefSeq" id="WP_004600342.1">
    <property type="nucleotide sequence ID" value="NZ_HF541865.1"/>
</dbReference>